<evidence type="ECO:0000256" key="1">
    <source>
        <dbReference type="SAM" id="Phobius"/>
    </source>
</evidence>
<dbReference type="Proteomes" id="UP000290565">
    <property type="component" value="Unassembled WGS sequence"/>
</dbReference>
<dbReference type="AlphaFoldDB" id="A0A4Q0SC01"/>
<accession>A0A4Q0SC01</accession>
<feature type="transmembrane region" description="Helical" evidence="1">
    <location>
        <begin position="23"/>
        <end position="42"/>
    </location>
</feature>
<comment type="caution">
    <text evidence="2">The sequence shown here is derived from an EMBL/GenBank/DDBJ whole genome shotgun (WGS) entry which is preliminary data.</text>
</comment>
<reference evidence="2 3" key="1">
    <citation type="submission" date="2015-04" db="EMBL/GenBank/DDBJ databases">
        <title>Comparative genomics of rhizobia nodulating Arachis hypogaea in China.</title>
        <authorList>
            <person name="Li Y."/>
        </authorList>
    </citation>
    <scope>NUCLEOTIDE SEQUENCE [LARGE SCALE GENOMIC DNA]</scope>
    <source>
        <strain evidence="2 3">CCBAU 51787</strain>
    </source>
</reference>
<gene>
    <name evidence="2" type="ORF">XH94_28845</name>
</gene>
<evidence type="ECO:0000313" key="3">
    <source>
        <dbReference type="Proteomes" id="UP000290565"/>
    </source>
</evidence>
<dbReference type="EMBL" id="LBJM01000079">
    <property type="protein sequence ID" value="RXH34302.1"/>
    <property type="molecule type" value="Genomic_DNA"/>
</dbReference>
<proteinExistence type="predicted"/>
<evidence type="ECO:0000313" key="2">
    <source>
        <dbReference type="EMBL" id="RXH34302.1"/>
    </source>
</evidence>
<keyword evidence="1" id="KW-0812">Transmembrane</keyword>
<protein>
    <submittedName>
        <fullName evidence="2">Uncharacterized protein</fullName>
    </submittedName>
</protein>
<name>A0A4Q0SC01_9BRAD</name>
<keyword evidence="1" id="KW-1133">Transmembrane helix</keyword>
<sequence length="113" mass="10808">MAASVVLVTGAAADCAGAVATGAVAAGAVVVVGVVVAVWIFAGGVAAGACGAADVTDGSAACWFGFVAAKLRLRDPPACTCVASSDIADQDQLAHGNPRHLVSPSYLIAPASA</sequence>
<organism evidence="2 3">
    <name type="scientific">Bradyrhizobium zhanjiangense</name>
    <dbReference type="NCBI Taxonomy" id="1325107"/>
    <lineage>
        <taxon>Bacteria</taxon>
        <taxon>Pseudomonadati</taxon>
        <taxon>Pseudomonadota</taxon>
        <taxon>Alphaproteobacteria</taxon>
        <taxon>Hyphomicrobiales</taxon>
        <taxon>Nitrobacteraceae</taxon>
        <taxon>Bradyrhizobium</taxon>
    </lineage>
</organism>
<keyword evidence="1" id="KW-0472">Membrane</keyword>